<dbReference type="SUPFAM" id="SSF52540">
    <property type="entry name" value="P-loop containing nucleoside triphosphate hydrolases"/>
    <property type="match status" value="1"/>
</dbReference>
<evidence type="ECO:0000259" key="1">
    <source>
        <dbReference type="Pfam" id="PF00685"/>
    </source>
</evidence>
<dbReference type="AlphaFoldDB" id="A0A9N9QV57"/>
<dbReference type="Gene3D" id="3.40.50.300">
    <property type="entry name" value="P-loop containing nucleotide triphosphate hydrolases"/>
    <property type="match status" value="1"/>
</dbReference>
<dbReference type="GO" id="GO:0008146">
    <property type="term" value="F:sulfotransferase activity"/>
    <property type="evidence" value="ECO:0007669"/>
    <property type="project" value="InterPro"/>
</dbReference>
<evidence type="ECO:0000313" key="2">
    <source>
        <dbReference type="EMBL" id="CAG9783941.1"/>
    </source>
</evidence>
<gene>
    <name evidence="2" type="ORF">DIATSA_LOCUS2070</name>
</gene>
<dbReference type="Proteomes" id="UP001153714">
    <property type="component" value="Chromosome 11"/>
</dbReference>
<name>A0A9N9QV57_9NEOP</name>
<dbReference type="EMBL" id="OU893342">
    <property type="protein sequence ID" value="CAG9783941.1"/>
    <property type="molecule type" value="Genomic_DNA"/>
</dbReference>
<organism evidence="2 3">
    <name type="scientific">Diatraea saccharalis</name>
    <name type="common">sugarcane borer</name>
    <dbReference type="NCBI Taxonomy" id="40085"/>
    <lineage>
        <taxon>Eukaryota</taxon>
        <taxon>Metazoa</taxon>
        <taxon>Ecdysozoa</taxon>
        <taxon>Arthropoda</taxon>
        <taxon>Hexapoda</taxon>
        <taxon>Insecta</taxon>
        <taxon>Pterygota</taxon>
        <taxon>Neoptera</taxon>
        <taxon>Endopterygota</taxon>
        <taxon>Lepidoptera</taxon>
        <taxon>Glossata</taxon>
        <taxon>Ditrysia</taxon>
        <taxon>Pyraloidea</taxon>
        <taxon>Crambidae</taxon>
        <taxon>Crambinae</taxon>
        <taxon>Diatraea</taxon>
    </lineage>
</organism>
<proteinExistence type="predicted"/>
<sequence length="110" mass="12847">MSSESNHYPFEIKKLDAKEYEEVFKLFNGESGVLEDFVRIGPKGYWFHQPIVHVAPKIYNMKVRPDDVWVISFPKSGTTLTQELVWQVASDFDYAKAKAIPLMDRFLFIE</sequence>
<dbReference type="InterPro" id="IPR000863">
    <property type="entry name" value="Sulfotransferase_dom"/>
</dbReference>
<dbReference type="OrthoDB" id="205623at2759"/>
<dbReference type="Pfam" id="PF00685">
    <property type="entry name" value="Sulfotransfer_1"/>
    <property type="match status" value="1"/>
</dbReference>
<evidence type="ECO:0000313" key="3">
    <source>
        <dbReference type="Proteomes" id="UP001153714"/>
    </source>
</evidence>
<feature type="domain" description="Sulfotransferase" evidence="1">
    <location>
        <begin position="65"/>
        <end position="109"/>
    </location>
</feature>
<protein>
    <recommendedName>
        <fullName evidence="1">Sulfotransferase domain-containing protein</fullName>
    </recommendedName>
</protein>
<accession>A0A9N9QV57</accession>
<reference evidence="2" key="2">
    <citation type="submission" date="2022-10" db="EMBL/GenBank/DDBJ databases">
        <authorList>
            <consortium name="ENA_rothamsted_submissions"/>
            <consortium name="culmorum"/>
            <person name="King R."/>
        </authorList>
    </citation>
    <scope>NUCLEOTIDE SEQUENCE</scope>
</reference>
<dbReference type="InterPro" id="IPR027417">
    <property type="entry name" value="P-loop_NTPase"/>
</dbReference>
<keyword evidence="3" id="KW-1185">Reference proteome</keyword>
<reference evidence="2" key="1">
    <citation type="submission" date="2021-12" db="EMBL/GenBank/DDBJ databases">
        <authorList>
            <person name="King R."/>
        </authorList>
    </citation>
    <scope>NUCLEOTIDE SEQUENCE</scope>
</reference>